<evidence type="ECO:0000256" key="2">
    <source>
        <dbReference type="ARBA" id="ARBA00022801"/>
    </source>
</evidence>
<evidence type="ECO:0000256" key="9">
    <source>
        <dbReference type="SAM" id="SignalP"/>
    </source>
</evidence>
<keyword evidence="9" id="KW-0732">Signal</keyword>
<feature type="signal peptide" evidence="9">
    <location>
        <begin position="1"/>
        <end position="26"/>
    </location>
</feature>
<dbReference type="InterPro" id="IPR001579">
    <property type="entry name" value="Glyco_hydro_18_chit_AS"/>
</dbReference>
<keyword evidence="3" id="KW-0146">Chitin degradation</keyword>
<dbReference type="InterPro" id="IPR017853">
    <property type="entry name" value="GH"/>
</dbReference>
<evidence type="ECO:0000259" key="10">
    <source>
        <dbReference type="PROSITE" id="PS51910"/>
    </source>
</evidence>
<dbReference type="Gene3D" id="3.20.20.80">
    <property type="entry name" value="Glycosidases"/>
    <property type="match status" value="1"/>
</dbReference>
<dbReference type="SUPFAM" id="SSF51445">
    <property type="entry name" value="(Trans)glycosidases"/>
    <property type="match status" value="1"/>
</dbReference>
<dbReference type="GO" id="GO:0008843">
    <property type="term" value="F:endochitinase activity"/>
    <property type="evidence" value="ECO:0007669"/>
    <property type="project" value="UniProtKB-EC"/>
</dbReference>
<proteinExistence type="inferred from homology"/>
<dbReference type="InterPro" id="IPR001223">
    <property type="entry name" value="Glyco_hydro18_cat"/>
</dbReference>
<evidence type="ECO:0000313" key="11">
    <source>
        <dbReference type="EMBL" id="TDL19831.1"/>
    </source>
</evidence>
<keyword evidence="2 7" id="KW-0378">Hydrolase</keyword>
<sequence length="326" mass="35566">MFSPSLSLLLLPFLALVLRLCNPVTAIGDLHINRRTLITRTPAAPHFVVYSDAWNPGLTGLPSVSDLKGFNVLSLSFLLISGPSDNALAWATLTHDERTTLKAQYKAAGIRVVVSAFGSTDQPTTHKADPIKTARSMASWVHQYHLDGIDVDYEDFDAFYAGNGKAEAWVIAFTEQLRVELPQPTYILTHAPVAPLFSPHKFGGGAYLTIDRNVGSMIDWYNIQFYNQGANEYTTCNSLLTKSSNTWSNSSVFQIASTAGIPMNKLVIGKPGRSVDASDGYMDPAVLASCLHTAKSKGWIAGVSAWQFPHASASWIRTVRSLSFPE</sequence>
<dbReference type="OrthoDB" id="3012298at2759"/>
<evidence type="ECO:0000256" key="6">
    <source>
        <dbReference type="ARBA" id="ARBA00023326"/>
    </source>
</evidence>
<feature type="chain" id="PRO_5021278193" evidence="9">
    <location>
        <begin position="27"/>
        <end position="326"/>
    </location>
</feature>
<organism evidence="11 12">
    <name type="scientific">Rickenella mellea</name>
    <dbReference type="NCBI Taxonomy" id="50990"/>
    <lineage>
        <taxon>Eukaryota</taxon>
        <taxon>Fungi</taxon>
        <taxon>Dikarya</taxon>
        <taxon>Basidiomycota</taxon>
        <taxon>Agaricomycotina</taxon>
        <taxon>Agaricomycetes</taxon>
        <taxon>Hymenochaetales</taxon>
        <taxon>Rickenellaceae</taxon>
        <taxon>Rickenella</taxon>
    </lineage>
</organism>
<evidence type="ECO:0000256" key="3">
    <source>
        <dbReference type="ARBA" id="ARBA00023024"/>
    </source>
</evidence>
<evidence type="ECO:0000256" key="4">
    <source>
        <dbReference type="ARBA" id="ARBA00023277"/>
    </source>
</evidence>
<evidence type="ECO:0000313" key="12">
    <source>
        <dbReference type="Proteomes" id="UP000294933"/>
    </source>
</evidence>
<dbReference type="AlphaFoldDB" id="A0A4Y7PXM6"/>
<evidence type="ECO:0000256" key="7">
    <source>
        <dbReference type="RuleBase" id="RU000489"/>
    </source>
</evidence>
<dbReference type="Pfam" id="PF00704">
    <property type="entry name" value="Glyco_hydro_18"/>
    <property type="match status" value="1"/>
</dbReference>
<dbReference type="PROSITE" id="PS01095">
    <property type="entry name" value="GH18_1"/>
    <property type="match status" value="1"/>
</dbReference>
<keyword evidence="4" id="KW-0119">Carbohydrate metabolism</keyword>
<dbReference type="Proteomes" id="UP000294933">
    <property type="component" value="Unassembled WGS sequence"/>
</dbReference>
<evidence type="ECO:0000256" key="8">
    <source>
        <dbReference type="RuleBase" id="RU004453"/>
    </source>
</evidence>
<dbReference type="GO" id="GO:0006032">
    <property type="term" value="P:chitin catabolic process"/>
    <property type="evidence" value="ECO:0007669"/>
    <property type="project" value="UniProtKB-KW"/>
</dbReference>
<keyword evidence="6" id="KW-0624">Polysaccharide degradation</keyword>
<comment type="similarity">
    <text evidence="8">Belongs to the glycosyl hydrolase 18 family.</text>
</comment>
<dbReference type="GO" id="GO:0000272">
    <property type="term" value="P:polysaccharide catabolic process"/>
    <property type="evidence" value="ECO:0007669"/>
    <property type="project" value="UniProtKB-KW"/>
</dbReference>
<dbReference type="VEuPathDB" id="FungiDB:BD410DRAFT_791723"/>
<gene>
    <name evidence="11" type="ORF">BD410DRAFT_791723</name>
</gene>
<feature type="domain" description="GH18" evidence="10">
    <location>
        <begin position="45"/>
        <end position="326"/>
    </location>
</feature>
<evidence type="ECO:0000256" key="1">
    <source>
        <dbReference type="ARBA" id="ARBA00000822"/>
    </source>
</evidence>
<accession>A0A4Y7PXM6</accession>
<dbReference type="EMBL" id="ML170193">
    <property type="protein sequence ID" value="TDL19831.1"/>
    <property type="molecule type" value="Genomic_DNA"/>
</dbReference>
<comment type="catalytic activity">
    <reaction evidence="1">
        <text>Random endo-hydrolysis of N-acetyl-beta-D-glucosaminide (1-&gt;4)-beta-linkages in chitin and chitodextrins.</text>
        <dbReference type="EC" id="3.2.1.14"/>
    </reaction>
</comment>
<dbReference type="PROSITE" id="PS51910">
    <property type="entry name" value="GH18_2"/>
    <property type="match status" value="1"/>
</dbReference>
<evidence type="ECO:0000256" key="5">
    <source>
        <dbReference type="ARBA" id="ARBA00023295"/>
    </source>
</evidence>
<dbReference type="CDD" id="cd00598">
    <property type="entry name" value="GH18_chitinase-like"/>
    <property type="match status" value="1"/>
</dbReference>
<protein>
    <submittedName>
        <fullName evidence="11">Glycoside hydrolase</fullName>
    </submittedName>
</protein>
<reference evidence="11 12" key="1">
    <citation type="submission" date="2018-06" db="EMBL/GenBank/DDBJ databases">
        <title>A transcriptomic atlas of mushroom development highlights an independent origin of complex multicellularity.</title>
        <authorList>
            <consortium name="DOE Joint Genome Institute"/>
            <person name="Krizsan K."/>
            <person name="Almasi E."/>
            <person name="Merenyi Z."/>
            <person name="Sahu N."/>
            <person name="Viragh M."/>
            <person name="Koszo T."/>
            <person name="Mondo S."/>
            <person name="Kiss B."/>
            <person name="Balint B."/>
            <person name="Kues U."/>
            <person name="Barry K."/>
            <person name="Hegedus J.C."/>
            <person name="Henrissat B."/>
            <person name="Johnson J."/>
            <person name="Lipzen A."/>
            <person name="Ohm R."/>
            <person name="Nagy I."/>
            <person name="Pangilinan J."/>
            <person name="Yan J."/>
            <person name="Xiong Y."/>
            <person name="Grigoriev I.V."/>
            <person name="Hibbett D.S."/>
            <person name="Nagy L.G."/>
        </authorList>
    </citation>
    <scope>NUCLEOTIDE SEQUENCE [LARGE SCALE GENOMIC DNA]</scope>
    <source>
        <strain evidence="11 12">SZMC22713</strain>
    </source>
</reference>
<keyword evidence="5 7" id="KW-0326">Glycosidase</keyword>
<keyword evidence="12" id="KW-1185">Reference proteome</keyword>
<name>A0A4Y7PXM6_9AGAM</name>